<evidence type="ECO:0000259" key="2">
    <source>
        <dbReference type="PROSITE" id="PS50275"/>
    </source>
</evidence>
<dbReference type="Proteomes" id="UP000305647">
    <property type="component" value="Unassembled WGS sequence"/>
</dbReference>
<gene>
    <name evidence="3" type="ORF">E3Q10_00506</name>
</gene>
<dbReference type="GO" id="GO:0046856">
    <property type="term" value="P:phosphatidylinositol dephosphorylation"/>
    <property type="evidence" value="ECO:0007669"/>
    <property type="project" value="TreeGrafter"/>
</dbReference>
<dbReference type="PANTHER" id="PTHR45662:SF2">
    <property type="entry name" value="PHOSPHATIDYLINOSITOL-3-PHOSPHATASE SAC1"/>
    <property type="match status" value="1"/>
</dbReference>
<feature type="transmembrane region" description="Helical" evidence="1">
    <location>
        <begin position="542"/>
        <end position="561"/>
    </location>
</feature>
<dbReference type="PANTHER" id="PTHR45662">
    <property type="entry name" value="PHOSPHATIDYLINOSITIDE PHOSPHATASE SAC1"/>
    <property type="match status" value="1"/>
</dbReference>
<dbReference type="EMBL" id="SPRO01000003">
    <property type="protein sequence ID" value="TIC33924.1"/>
    <property type="molecule type" value="Genomic_DNA"/>
</dbReference>
<dbReference type="AlphaFoldDB" id="A0A4T0R943"/>
<organism evidence="3 4">
    <name type="scientific">Wallemia mellicola</name>
    <dbReference type="NCBI Taxonomy" id="1708541"/>
    <lineage>
        <taxon>Eukaryota</taxon>
        <taxon>Fungi</taxon>
        <taxon>Dikarya</taxon>
        <taxon>Basidiomycota</taxon>
        <taxon>Wallemiomycotina</taxon>
        <taxon>Wallemiomycetes</taxon>
        <taxon>Wallemiales</taxon>
        <taxon>Wallemiaceae</taxon>
        <taxon>Wallemia</taxon>
    </lineage>
</organism>
<dbReference type="GO" id="GO:0005783">
    <property type="term" value="C:endoplasmic reticulum"/>
    <property type="evidence" value="ECO:0007669"/>
    <property type="project" value="TreeGrafter"/>
</dbReference>
<sequence>MSFVHDKLRLITSSEAYTLEPISNDNSTNKSKSLAIDRVTREIKMVECISCNVDSPKDIQQNADSVITVYGVLGIINLTTKSLRNNASLAPFLVVISDREHAGEINNAAIYRATDFKMYPIDRTSTLSQILKHPVDGVLLGLLKNHFNDGNFYFSPAYDLTSSQQRSQSASEGAPMHERTDDRFYWNKFLQKPLLESNLDTSGPLASFLLPVIYGFLEIKPTSIFGQPVTIALIARRSRFRAGTRYFSRGIDESGNVSNFNETEQIVVAQNKTYSHVQCRGSVPIYWSEINTLRYKPDLQIMDIPQSVESLRLHLALLVENYGKATCINLVNQKGYEKPVKDWFENALGKLNHPNIHYEYFDFHSECSKMRWDRIHILLDRLEEELKAQQYFKKEDTTTVNKQSGVFRTNCMDCLDRTNVVQSAVARVVLTAQLMDAGLLGPGDSVSDDLGFIYLFRNIWADHADAVSVTYSGTGALKTDFTRTGKRTVEGAFWDLINSITRYVKNNYYDGSRQDAFDLVLGGWTPQAGLSFRDNRPILTRAAPYVLTYSLLMLLSGIVLPRDKSKSVMTFYLFFTNLVALSSVYIAKNGIDYVAWPRLRKLDNVINYQGPGYRSPAHGRGFAWGVGSGGIFAQPQSRIEEIELGKKAS</sequence>
<accession>A0A4T0R943</accession>
<name>A0A4T0R943_9BASI</name>
<dbReference type="InterPro" id="IPR002013">
    <property type="entry name" value="SAC_dom"/>
</dbReference>
<keyword evidence="1" id="KW-0472">Membrane</keyword>
<dbReference type="PROSITE" id="PS50275">
    <property type="entry name" value="SAC"/>
    <property type="match status" value="1"/>
</dbReference>
<comment type="caution">
    <text evidence="3">The sequence shown here is derived from an EMBL/GenBank/DDBJ whole genome shotgun (WGS) entry which is preliminary data.</text>
</comment>
<reference evidence="3 4" key="1">
    <citation type="submission" date="2019-03" db="EMBL/GenBank/DDBJ databases">
        <title>Sequencing 25 genomes of Wallemia mellicola.</title>
        <authorList>
            <person name="Gostincar C."/>
        </authorList>
    </citation>
    <scope>NUCLEOTIDE SEQUENCE [LARGE SCALE GENOMIC DNA]</scope>
    <source>
        <strain evidence="3 4">EXF-8738</strain>
    </source>
</reference>
<evidence type="ECO:0000313" key="3">
    <source>
        <dbReference type="EMBL" id="TIC33924.1"/>
    </source>
</evidence>
<feature type="domain" description="SAC" evidence="2">
    <location>
        <begin position="143"/>
        <end position="473"/>
    </location>
</feature>
<keyword evidence="1" id="KW-0812">Transmembrane</keyword>
<evidence type="ECO:0000313" key="4">
    <source>
        <dbReference type="Proteomes" id="UP000305647"/>
    </source>
</evidence>
<protein>
    <recommendedName>
        <fullName evidence="2">SAC domain-containing protein</fullName>
    </recommendedName>
</protein>
<dbReference type="GO" id="GO:0043812">
    <property type="term" value="F:phosphatidylinositol-4-phosphate phosphatase activity"/>
    <property type="evidence" value="ECO:0007669"/>
    <property type="project" value="TreeGrafter"/>
</dbReference>
<proteinExistence type="predicted"/>
<keyword evidence="1" id="KW-1133">Transmembrane helix</keyword>
<evidence type="ECO:0000256" key="1">
    <source>
        <dbReference type="SAM" id="Phobius"/>
    </source>
</evidence>
<dbReference type="Pfam" id="PF02383">
    <property type="entry name" value="Syja_N"/>
    <property type="match status" value="1"/>
</dbReference>
<feature type="transmembrane region" description="Helical" evidence="1">
    <location>
        <begin position="568"/>
        <end position="587"/>
    </location>
</feature>